<feature type="compositionally biased region" description="Basic and acidic residues" evidence="1">
    <location>
        <begin position="1054"/>
        <end position="1076"/>
    </location>
</feature>
<feature type="compositionally biased region" description="Basic and acidic residues" evidence="1">
    <location>
        <begin position="167"/>
        <end position="181"/>
    </location>
</feature>
<gene>
    <name evidence="2" type="ORF">KP509_03G087300</name>
</gene>
<feature type="region of interest" description="Disordered" evidence="1">
    <location>
        <begin position="758"/>
        <end position="798"/>
    </location>
</feature>
<accession>A0A8T2V9E5</accession>
<feature type="compositionally biased region" description="Polar residues" evidence="1">
    <location>
        <begin position="144"/>
        <end position="158"/>
    </location>
</feature>
<reference evidence="2" key="1">
    <citation type="submission" date="2021-08" db="EMBL/GenBank/DDBJ databases">
        <title>WGS assembly of Ceratopteris richardii.</title>
        <authorList>
            <person name="Marchant D.B."/>
            <person name="Chen G."/>
            <person name="Jenkins J."/>
            <person name="Shu S."/>
            <person name="Leebens-Mack J."/>
            <person name="Grimwood J."/>
            <person name="Schmutz J."/>
            <person name="Soltis P."/>
            <person name="Soltis D."/>
            <person name="Chen Z.-H."/>
        </authorList>
    </citation>
    <scope>NUCLEOTIDE SEQUENCE</scope>
    <source>
        <strain evidence="2">Whitten #5841</strain>
        <tissue evidence="2">Leaf</tissue>
    </source>
</reference>
<feature type="region of interest" description="Disordered" evidence="1">
    <location>
        <begin position="555"/>
        <end position="577"/>
    </location>
</feature>
<feature type="region of interest" description="Disordered" evidence="1">
    <location>
        <begin position="837"/>
        <end position="897"/>
    </location>
</feature>
<feature type="compositionally biased region" description="Polar residues" evidence="1">
    <location>
        <begin position="508"/>
        <end position="522"/>
    </location>
</feature>
<dbReference type="AlphaFoldDB" id="A0A8T2V9E5"/>
<feature type="compositionally biased region" description="Basic and acidic residues" evidence="1">
    <location>
        <begin position="249"/>
        <end position="258"/>
    </location>
</feature>
<evidence type="ECO:0000256" key="1">
    <source>
        <dbReference type="SAM" id="MobiDB-lite"/>
    </source>
</evidence>
<feature type="region of interest" description="Disordered" evidence="1">
    <location>
        <begin position="498"/>
        <end position="522"/>
    </location>
</feature>
<evidence type="ECO:0000313" key="3">
    <source>
        <dbReference type="Proteomes" id="UP000825935"/>
    </source>
</evidence>
<feature type="compositionally biased region" description="Basic residues" evidence="1">
    <location>
        <begin position="188"/>
        <end position="200"/>
    </location>
</feature>
<feature type="region of interest" description="Disordered" evidence="1">
    <location>
        <begin position="702"/>
        <end position="741"/>
    </location>
</feature>
<feature type="compositionally biased region" description="Polar residues" evidence="1">
    <location>
        <begin position="121"/>
        <end position="133"/>
    </location>
</feature>
<feature type="compositionally biased region" description="Basic and acidic residues" evidence="1">
    <location>
        <begin position="878"/>
        <end position="897"/>
    </location>
</feature>
<sequence length="1090" mass="123642">MESQDRKSRRNVRAPALDEVHIYSSPQAVHASGSNRPDESHILQVDSRARGTSPTVPSTHRRSETGYDNPAEMPLHTTPNPADTHVNTEDDSHQILSARGDPSSDYGTAQNKRSYADQTEHNASVSGYSTLESSQKHRKEHIQHQIQLSNKNRNQCSPSRKHNTSPTREENVSSQRGHDRCPQNPSRSRSRSPQRRRSSRPQRERSRTPQRGTRVTESRSPQRERSRTQQRGTQKRGSSSPHRRHSRSSRREHYRRGSESPQRGRSRSPQRRQSTENRRGSSQRRHSRSPQNRQSTSPQNRRSTTPRNRCRSPRMDHTQSPNCDTHKMNPRDNLGLEHVHSRRRDQSPTHDGGISPSMRNSRGRSLQNPNLLQKSNLPNRYDQGRGQNNFDTESYRSPGLLNKSIIDPGKSLRRHDREPISSQGNYQCQGKDMKGSAERTSGSERHYNESARGRESSSSLHPKLCQQGPSSSHVRESHHQVRAYHFQDSYQRAIHGEDLPSAFGQGQGQTSTRTSNHENNPQHVREGHHLLVRDYHPQDRCQRKIHEEALSYASGRERVQTPTRTYHHESRHQTPSMHSVGMLSNLSSQGLVIQNDSKQQRTPTKAVPRKFTSDSSFRDKPHFSQIAQDRLSPYCPQENQVPEGRSHITQETQREKGSSYDQTASTLEHHVPYTATSPLSPKNWTDAIEAFMNPSFHLLGKGVGSAPKNRTKMRVKSPSSPKSSRGIHESPGSRIDRPQQYHEDCLIPVDLITSNNKDEAATAPRIKNPPSQHIQPATHDSETIHNSSPDDSPLCIPRRSHTTSFLRRITSPTNYTDDITQHIGDIKNAIENSNKMSPLQRYLDDDSGTKILGTQRGRTPAQKSETSKQRQPQYASKPEQKIDQNDPLDVHINSDKNKIKSKNIQTLYSESGYRILSRAKNQSVPSKTGQGNAHGAVIVNDRENAQEVPSALNSDTRMNKTKEKGTSHALNIDRAPSTMLHDSKTSNKNIQHIKDAKNNHGITQVFSNTNIINKDKTKQRKTLPPTMETKNETPTRVKQQISIPGASKLNTQPEENRSDIHSPHNDVSDKHREMKIRIQTPLSKASHVRY</sequence>
<feature type="region of interest" description="Disordered" evidence="1">
    <location>
        <begin position="595"/>
        <end position="661"/>
    </location>
</feature>
<feature type="compositionally biased region" description="Polar residues" evidence="1">
    <location>
        <begin position="24"/>
        <end position="35"/>
    </location>
</feature>
<feature type="compositionally biased region" description="Polar residues" evidence="1">
    <location>
        <begin position="1036"/>
        <end position="1053"/>
    </location>
</feature>
<feature type="region of interest" description="Disordered" evidence="1">
    <location>
        <begin position="1014"/>
        <end position="1090"/>
    </location>
</feature>
<feature type="compositionally biased region" description="Polar residues" evidence="1">
    <location>
        <begin position="861"/>
        <end position="874"/>
    </location>
</feature>
<feature type="region of interest" description="Disordered" evidence="1">
    <location>
        <begin position="1"/>
        <end position="479"/>
    </location>
</feature>
<dbReference type="EMBL" id="CM035408">
    <property type="protein sequence ID" value="KAH7442413.1"/>
    <property type="molecule type" value="Genomic_DNA"/>
</dbReference>
<feature type="compositionally biased region" description="Basic and acidic residues" evidence="1">
    <location>
        <begin position="644"/>
        <end position="658"/>
    </location>
</feature>
<dbReference type="Proteomes" id="UP000825935">
    <property type="component" value="Chromosome 3"/>
</dbReference>
<name>A0A8T2V9E5_CERRI</name>
<protein>
    <submittedName>
        <fullName evidence="2">Uncharacterized protein</fullName>
    </submittedName>
</protein>
<organism evidence="2 3">
    <name type="scientific">Ceratopteris richardii</name>
    <name type="common">Triangle waterfern</name>
    <dbReference type="NCBI Taxonomy" id="49495"/>
    <lineage>
        <taxon>Eukaryota</taxon>
        <taxon>Viridiplantae</taxon>
        <taxon>Streptophyta</taxon>
        <taxon>Embryophyta</taxon>
        <taxon>Tracheophyta</taxon>
        <taxon>Polypodiopsida</taxon>
        <taxon>Polypodiidae</taxon>
        <taxon>Polypodiales</taxon>
        <taxon>Pteridineae</taxon>
        <taxon>Pteridaceae</taxon>
        <taxon>Parkerioideae</taxon>
        <taxon>Ceratopteris</taxon>
    </lineage>
</organism>
<feature type="compositionally biased region" description="Basic and acidic residues" evidence="1">
    <location>
        <begin position="214"/>
        <end position="227"/>
    </location>
</feature>
<keyword evidence="3" id="KW-1185">Reference proteome</keyword>
<feature type="compositionally biased region" description="Basic and acidic residues" evidence="1">
    <location>
        <begin position="324"/>
        <end position="348"/>
    </location>
</feature>
<proteinExistence type="predicted"/>
<feature type="compositionally biased region" description="Polar residues" evidence="1">
    <location>
        <begin position="296"/>
        <end position="307"/>
    </location>
</feature>
<feature type="compositionally biased region" description="Basic and acidic residues" evidence="1">
    <location>
        <begin position="431"/>
        <end position="455"/>
    </location>
</feature>
<evidence type="ECO:0000313" key="2">
    <source>
        <dbReference type="EMBL" id="KAH7442413.1"/>
    </source>
</evidence>
<comment type="caution">
    <text evidence="2">The sequence shown here is derived from an EMBL/GenBank/DDBJ whole genome shotgun (WGS) entry which is preliminary data.</text>
</comment>
<feature type="compositionally biased region" description="Polar residues" evidence="1">
    <location>
        <begin position="357"/>
        <end position="378"/>
    </location>
</feature>